<keyword evidence="4" id="KW-0378">Hydrolase</keyword>
<dbReference type="Pfam" id="PF01557">
    <property type="entry name" value="FAA_hydrolase"/>
    <property type="match status" value="1"/>
</dbReference>
<dbReference type="InterPro" id="IPR051121">
    <property type="entry name" value="FAH"/>
</dbReference>
<evidence type="ECO:0000256" key="1">
    <source>
        <dbReference type="ARBA" id="ARBA00010211"/>
    </source>
</evidence>
<keyword evidence="2" id="KW-0479">Metal-binding</keyword>
<dbReference type="GO" id="GO:0046872">
    <property type="term" value="F:metal ion binding"/>
    <property type="evidence" value="ECO:0007669"/>
    <property type="project" value="UniProtKB-KW"/>
</dbReference>
<dbReference type="GO" id="GO:0016787">
    <property type="term" value="F:hydrolase activity"/>
    <property type="evidence" value="ECO:0007669"/>
    <property type="project" value="UniProtKB-KW"/>
</dbReference>
<name>A0A4V2KU01_9HYPH</name>
<dbReference type="GO" id="GO:0044281">
    <property type="term" value="P:small molecule metabolic process"/>
    <property type="evidence" value="ECO:0007669"/>
    <property type="project" value="UniProtKB-ARBA"/>
</dbReference>
<reference evidence="4 5" key="1">
    <citation type="submission" date="2019-02" db="EMBL/GenBank/DDBJ databases">
        <title>Siculibacillus lacustris gen. nov., sp. nov., a new rosette-forming bacterium isolated from a freshwater crater lake (Lake St. Ana, Romania).</title>
        <authorList>
            <person name="Felfoldi T."/>
            <person name="Marton Z."/>
            <person name="Szabo A."/>
            <person name="Mentes A."/>
            <person name="Boka K."/>
            <person name="Marialigeti K."/>
            <person name="Mathe I."/>
            <person name="Koncz M."/>
            <person name="Schumann P."/>
            <person name="Toth E."/>
        </authorList>
    </citation>
    <scope>NUCLEOTIDE SEQUENCE [LARGE SCALE GENOMIC DNA]</scope>
    <source>
        <strain evidence="4 5">SA-279</strain>
    </source>
</reference>
<dbReference type="EMBL" id="SJFN01000007">
    <property type="protein sequence ID" value="TBW39457.1"/>
    <property type="molecule type" value="Genomic_DNA"/>
</dbReference>
<dbReference type="Proteomes" id="UP000292781">
    <property type="component" value="Unassembled WGS sequence"/>
</dbReference>
<dbReference type="PANTHER" id="PTHR42796:SF7">
    <property type="entry name" value="2-DEHYDRO-3-DEOXY-D-ARABINONATE DEHYDRATASE"/>
    <property type="match status" value="1"/>
</dbReference>
<sequence length="402" mass="42512">MHETVFDAYRPPEGGYRGTWVGRAWLPGPDGGPAVVVVRPEGVYDISRHVATVSALLDLADPVGFLRSLPDDRRLGGVDELLADSDPAQRRADRPSLLAPIDLQAIKAAGVTFADSLLERVVEEQAKGDPARAAAIRGALVAEIGVDLSRIVPGSAEAEALRVALVARGLWSQYLEVGIGPDAEIFTKAQPGSAVGYGAGVGLHPASRWNNPEPEIVLAVSSAGAIVGATLGNDVNLRDFEGRSALLLSKAKDNNASTAIGPFLRLFDESFSLDDVRTTDLTLRVTGDDGFVVEGVSSMSRISRDPADLVAATIGREHQYPDGLMLFLGTMFVPTEPRGETGGFTHRPNDLVSIHAAPLGTLVNRVGRSDLLPEWTFGTRALIANLAARGLLAVAVTPQRQA</sequence>
<evidence type="ECO:0000313" key="5">
    <source>
        <dbReference type="Proteomes" id="UP000292781"/>
    </source>
</evidence>
<keyword evidence="5" id="KW-1185">Reference proteome</keyword>
<comment type="caution">
    <text evidence="4">The sequence shown here is derived from an EMBL/GenBank/DDBJ whole genome shotgun (WGS) entry which is preliminary data.</text>
</comment>
<comment type="similarity">
    <text evidence="1">Belongs to the FAH family.</text>
</comment>
<dbReference type="RefSeq" id="WP_131307293.1">
    <property type="nucleotide sequence ID" value="NZ_SJFN01000007.1"/>
</dbReference>
<dbReference type="PANTHER" id="PTHR42796">
    <property type="entry name" value="FUMARYLACETOACETATE HYDROLASE DOMAIN-CONTAINING PROTEIN 2A-RELATED"/>
    <property type="match status" value="1"/>
</dbReference>
<dbReference type="SUPFAM" id="SSF56529">
    <property type="entry name" value="FAH"/>
    <property type="match status" value="1"/>
</dbReference>
<accession>A0A4V2KU01</accession>
<dbReference type="AlphaFoldDB" id="A0A4V2KU01"/>
<evidence type="ECO:0000259" key="3">
    <source>
        <dbReference type="Pfam" id="PF01557"/>
    </source>
</evidence>
<organism evidence="4 5">
    <name type="scientific">Siculibacillus lacustris</name>
    <dbReference type="NCBI Taxonomy" id="1549641"/>
    <lineage>
        <taxon>Bacteria</taxon>
        <taxon>Pseudomonadati</taxon>
        <taxon>Pseudomonadota</taxon>
        <taxon>Alphaproteobacteria</taxon>
        <taxon>Hyphomicrobiales</taxon>
        <taxon>Ancalomicrobiaceae</taxon>
        <taxon>Siculibacillus</taxon>
    </lineage>
</organism>
<gene>
    <name evidence="4" type="ORF">EYW49_06185</name>
</gene>
<feature type="domain" description="Fumarylacetoacetase-like C-terminal" evidence="3">
    <location>
        <begin position="224"/>
        <end position="366"/>
    </location>
</feature>
<dbReference type="OrthoDB" id="9779415at2"/>
<dbReference type="Gene3D" id="3.90.850.10">
    <property type="entry name" value="Fumarylacetoacetase-like, C-terminal domain"/>
    <property type="match status" value="1"/>
</dbReference>
<evidence type="ECO:0000256" key="2">
    <source>
        <dbReference type="ARBA" id="ARBA00022723"/>
    </source>
</evidence>
<protein>
    <submittedName>
        <fullName evidence="4">Fumarylacetoacetate hydrolase</fullName>
    </submittedName>
</protein>
<dbReference type="InterPro" id="IPR011234">
    <property type="entry name" value="Fumarylacetoacetase-like_C"/>
</dbReference>
<evidence type="ECO:0000313" key="4">
    <source>
        <dbReference type="EMBL" id="TBW39457.1"/>
    </source>
</evidence>
<dbReference type="InterPro" id="IPR036663">
    <property type="entry name" value="Fumarylacetoacetase_C_sf"/>
</dbReference>
<proteinExistence type="inferred from homology"/>